<gene>
    <name evidence="7" type="ORF">FHR34_003958</name>
</gene>
<dbReference type="EMBL" id="JACHJV010000001">
    <property type="protein sequence ID" value="MBB4924965.1"/>
    <property type="molecule type" value="Genomic_DNA"/>
</dbReference>
<dbReference type="InterPro" id="IPR050109">
    <property type="entry name" value="HTH-type_TetR-like_transc_reg"/>
</dbReference>
<evidence type="ECO:0000256" key="3">
    <source>
        <dbReference type="ARBA" id="ARBA00023163"/>
    </source>
</evidence>
<dbReference type="PRINTS" id="PR00455">
    <property type="entry name" value="HTHTETR"/>
</dbReference>
<evidence type="ECO:0000313" key="8">
    <source>
        <dbReference type="Proteomes" id="UP000540506"/>
    </source>
</evidence>
<feature type="domain" description="HTH tetR-type" evidence="6">
    <location>
        <begin position="221"/>
        <end position="281"/>
    </location>
</feature>
<feature type="DNA-binding region" description="H-T-H motif" evidence="4">
    <location>
        <begin position="244"/>
        <end position="263"/>
    </location>
</feature>
<sequence length="425" mass="46215">MVGDVAGRGRRPRGRRMQILAVAAEQFHRRGYHQVAMAEVAAAVGITAPALYRHYRGKPELLRQAVRAGLDELAAAVRQVADRPTSQESTSQEPTARGPAALAQALAGVALDQRALGTLWQRDARLLPPAQRAELRRTLRSCVRTAGRLLAAARPELTSVQAELILWSALSVAGSLSYHTFAPPRRRFERLLTELLLGILTASPGPPLPVLPGRATAGGPPGRREELLAAAVRLFDEHGFDNVSTDRLGAAVGIAGPSLYKHFPAKGDLLAAALVRCRERLGQEVVAVLLAAGEQEERLELGLRAYVAFARRHRHYLGAMVSETERLAEPDRKAALDFRRDFLRIWVELLREVRPDYDKVEARIRVHAMFALVNDGVRNSSPAMGGQLAPRLDQLAGTLLGLPGRRTAAGVDPHSGPPLTQRLAN</sequence>
<comment type="caution">
    <text evidence="7">The sequence shown here is derived from an EMBL/GenBank/DDBJ whole genome shotgun (WGS) entry which is preliminary data.</text>
</comment>
<dbReference type="PROSITE" id="PS01081">
    <property type="entry name" value="HTH_TETR_1"/>
    <property type="match status" value="1"/>
</dbReference>
<feature type="region of interest" description="Disordered" evidence="5">
    <location>
        <begin position="79"/>
        <end position="99"/>
    </location>
</feature>
<dbReference type="SUPFAM" id="SSF48498">
    <property type="entry name" value="Tetracyclin repressor-like, C-terminal domain"/>
    <property type="match status" value="1"/>
</dbReference>
<dbReference type="InterPro" id="IPR009057">
    <property type="entry name" value="Homeodomain-like_sf"/>
</dbReference>
<keyword evidence="1" id="KW-0805">Transcription regulation</keyword>
<dbReference type="InterPro" id="IPR036271">
    <property type="entry name" value="Tet_transcr_reg_TetR-rel_C_sf"/>
</dbReference>
<dbReference type="PANTHER" id="PTHR30055">
    <property type="entry name" value="HTH-TYPE TRANSCRIPTIONAL REGULATOR RUTR"/>
    <property type="match status" value="1"/>
</dbReference>
<dbReference type="Proteomes" id="UP000540506">
    <property type="component" value="Unassembled WGS sequence"/>
</dbReference>
<evidence type="ECO:0000256" key="4">
    <source>
        <dbReference type="PROSITE-ProRule" id="PRU00335"/>
    </source>
</evidence>
<dbReference type="AlphaFoldDB" id="A0A7W7R4A3"/>
<dbReference type="Pfam" id="PF00440">
    <property type="entry name" value="TetR_N"/>
    <property type="match status" value="2"/>
</dbReference>
<evidence type="ECO:0000256" key="5">
    <source>
        <dbReference type="SAM" id="MobiDB-lite"/>
    </source>
</evidence>
<dbReference type="InterPro" id="IPR023772">
    <property type="entry name" value="DNA-bd_HTH_TetR-type_CS"/>
</dbReference>
<keyword evidence="8" id="KW-1185">Reference proteome</keyword>
<reference evidence="7 8" key="1">
    <citation type="submission" date="2020-08" db="EMBL/GenBank/DDBJ databases">
        <title>Sequencing the genomes of 1000 actinobacteria strains.</title>
        <authorList>
            <person name="Klenk H.-P."/>
        </authorList>
    </citation>
    <scope>NUCLEOTIDE SEQUENCE [LARGE SCALE GENOMIC DNA]</scope>
    <source>
        <strain evidence="7 8">DSM 41654</strain>
    </source>
</reference>
<dbReference type="GO" id="GO:0003700">
    <property type="term" value="F:DNA-binding transcription factor activity"/>
    <property type="evidence" value="ECO:0007669"/>
    <property type="project" value="TreeGrafter"/>
</dbReference>
<dbReference type="RefSeq" id="WP_184936828.1">
    <property type="nucleotide sequence ID" value="NZ_JACHJV010000001.1"/>
</dbReference>
<feature type="domain" description="HTH tetR-type" evidence="6">
    <location>
        <begin position="13"/>
        <end position="73"/>
    </location>
</feature>
<keyword evidence="3" id="KW-0804">Transcription</keyword>
<dbReference type="Gene3D" id="1.10.10.60">
    <property type="entry name" value="Homeodomain-like"/>
    <property type="match status" value="2"/>
</dbReference>
<evidence type="ECO:0000313" key="7">
    <source>
        <dbReference type="EMBL" id="MBB4924965.1"/>
    </source>
</evidence>
<name>A0A7W7R4A3_KITKI</name>
<evidence type="ECO:0000259" key="6">
    <source>
        <dbReference type="PROSITE" id="PS50977"/>
    </source>
</evidence>
<keyword evidence="2 4" id="KW-0238">DNA-binding</keyword>
<dbReference type="InterPro" id="IPR001647">
    <property type="entry name" value="HTH_TetR"/>
</dbReference>
<dbReference type="PROSITE" id="PS50977">
    <property type="entry name" value="HTH_TETR_2"/>
    <property type="match status" value="2"/>
</dbReference>
<feature type="compositionally biased region" description="Polar residues" evidence="5">
    <location>
        <begin position="84"/>
        <end position="94"/>
    </location>
</feature>
<feature type="region of interest" description="Disordered" evidence="5">
    <location>
        <begin position="406"/>
        <end position="425"/>
    </location>
</feature>
<feature type="DNA-binding region" description="H-T-H motif" evidence="4">
    <location>
        <begin position="36"/>
        <end position="55"/>
    </location>
</feature>
<dbReference type="SUPFAM" id="SSF46689">
    <property type="entry name" value="Homeodomain-like"/>
    <property type="match status" value="2"/>
</dbReference>
<proteinExistence type="predicted"/>
<protein>
    <submittedName>
        <fullName evidence="7">AcrR family transcriptional regulator</fullName>
    </submittedName>
</protein>
<accession>A0A7W7R4A3</accession>
<dbReference type="Gene3D" id="1.10.357.10">
    <property type="entry name" value="Tetracycline Repressor, domain 2"/>
    <property type="match status" value="2"/>
</dbReference>
<evidence type="ECO:0000256" key="1">
    <source>
        <dbReference type="ARBA" id="ARBA00023015"/>
    </source>
</evidence>
<dbReference type="PANTHER" id="PTHR30055:SF234">
    <property type="entry name" value="HTH-TYPE TRANSCRIPTIONAL REGULATOR BETI"/>
    <property type="match status" value="1"/>
</dbReference>
<organism evidence="7 8">
    <name type="scientific">Kitasatospora kifunensis</name>
    <name type="common">Streptomyces kifunensis</name>
    <dbReference type="NCBI Taxonomy" id="58351"/>
    <lineage>
        <taxon>Bacteria</taxon>
        <taxon>Bacillati</taxon>
        <taxon>Actinomycetota</taxon>
        <taxon>Actinomycetes</taxon>
        <taxon>Kitasatosporales</taxon>
        <taxon>Streptomycetaceae</taxon>
        <taxon>Kitasatospora</taxon>
    </lineage>
</organism>
<evidence type="ECO:0000256" key="2">
    <source>
        <dbReference type="ARBA" id="ARBA00023125"/>
    </source>
</evidence>
<dbReference type="GO" id="GO:0000976">
    <property type="term" value="F:transcription cis-regulatory region binding"/>
    <property type="evidence" value="ECO:0007669"/>
    <property type="project" value="TreeGrafter"/>
</dbReference>